<dbReference type="Proteomes" id="UP000714275">
    <property type="component" value="Unassembled WGS sequence"/>
</dbReference>
<keyword evidence="3" id="KW-1185">Reference proteome</keyword>
<sequence length="143" mass="15934">MTLHLHTSKSAFGEMGASDGQTNKIENTERAVTTNGSPEANARVPHIDPRIHTADIVQFAQFGFEEKQAENIAKAMRVAAVKCAVSKINRQVMPNGDGEDGDDEDDEEAEEEEEEEEKKENKEGKKDKDEKKSEDKDVKDEDD</sequence>
<comment type="caution">
    <text evidence="2">The sequence shown here is derived from an EMBL/GenBank/DDBJ whole genome shotgun (WGS) entry which is preliminary data.</text>
</comment>
<evidence type="ECO:0000313" key="2">
    <source>
        <dbReference type="EMBL" id="KAG1778556.1"/>
    </source>
</evidence>
<dbReference type="EMBL" id="JABBWD010000015">
    <property type="protein sequence ID" value="KAG1778556.1"/>
    <property type="molecule type" value="Genomic_DNA"/>
</dbReference>
<protein>
    <submittedName>
        <fullName evidence="2">Uncharacterized protein</fullName>
    </submittedName>
</protein>
<dbReference type="AlphaFoldDB" id="A0A9P6ZZ67"/>
<name>A0A9P6ZZ67_9AGAM</name>
<reference evidence="2" key="1">
    <citation type="journal article" date="2020" name="New Phytol.">
        <title>Comparative genomics reveals dynamic genome evolution in host specialist ectomycorrhizal fungi.</title>
        <authorList>
            <person name="Lofgren L.A."/>
            <person name="Nguyen N.H."/>
            <person name="Vilgalys R."/>
            <person name="Ruytinx J."/>
            <person name="Liao H.L."/>
            <person name="Branco S."/>
            <person name="Kuo A."/>
            <person name="LaButti K."/>
            <person name="Lipzen A."/>
            <person name="Andreopoulos W."/>
            <person name="Pangilinan J."/>
            <person name="Riley R."/>
            <person name="Hundley H."/>
            <person name="Na H."/>
            <person name="Barry K."/>
            <person name="Grigoriev I.V."/>
            <person name="Stajich J.E."/>
            <person name="Kennedy P.G."/>
        </authorList>
    </citation>
    <scope>NUCLEOTIDE SEQUENCE</scope>
    <source>
        <strain evidence="2">DOB743</strain>
    </source>
</reference>
<proteinExistence type="predicted"/>
<accession>A0A9P6ZZ67</accession>
<evidence type="ECO:0000256" key="1">
    <source>
        <dbReference type="SAM" id="MobiDB-lite"/>
    </source>
</evidence>
<feature type="compositionally biased region" description="Acidic residues" evidence="1">
    <location>
        <begin position="97"/>
        <end position="117"/>
    </location>
</feature>
<organism evidence="2 3">
    <name type="scientific">Suillus placidus</name>
    <dbReference type="NCBI Taxonomy" id="48579"/>
    <lineage>
        <taxon>Eukaryota</taxon>
        <taxon>Fungi</taxon>
        <taxon>Dikarya</taxon>
        <taxon>Basidiomycota</taxon>
        <taxon>Agaricomycotina</taxon>
        <taxon>Agaricomycetes</taxon>
        <taxon>Agaricomycetidae</taxon>
        <taxon>Boletales</taxon>
        <taxon>Suillineae</taxon>
        <taxon>Suillaceae</taxon>
        <taxon>Suillus</taxon>
    </lineage>
</organism>
<feature type="compositionally biased region" description="Basic and acidic residues" evidence="1">
    <location>
        <begin position="118"/>
        <end position="143"/>
    </location>
</feature>
<feature type="region of interest" description="Disordered" evidence="1">
    <location>
        <begin position="1"/>
        <end position="46"/>
    </location>
</feature>
<dbReference type="OrthoDB" id="2673618at2759"/>
<feature type="region of interest" description="Disordered" evidence="1">
    <location>
        <begin position="85"/>
        <end position="143"/>
    </location>
</feature>
<feature type="compositionally biased region" description="Polar residues" evidence="1">
    <location>
        <begin position="19"/>
        <end position="38"/>
    </location>
</feature>
<evidence type="ECO:0000313" key="3">
    <source>
        <dbReference type="Proteomes" id="UP000714275"/>
    </source>
</evidence>
<gene>
    <name evidence="2" type="ORF">EV702DRAFT_1196071</name>
</gene>